<feature type="region of interest" description="Disordered" evidence="1">
    <location>
        <begin position="100"/>
        <end position="120"/>
    </location>
</feature>
<dbReference type="AlphaFoldDB" id="A0A4C1ZDI9"/>
<evidence type="ECO:0000256" key="1">
    <source>
        <dbReference type="SAM" id="MobiDB-lite"/>
    </source>
</evidence>
<dbReference type="Proteomes" id="UP000299102">
    <property type="component" value="Unassembled WGS sequence"/>
</dbReference>
<name>A0A4C1ZDI9_EUMVA</name>
<evidence type="ECO:0000313" key="3">
    <source>
        <dbReference type="EMBL" id="GBP86636.1"/>
    </source>
</evidence>
<comment type="caution">
    <text evidence="3">The sequence shown here is derived from an EMBL/GenBank/DDBJ whole genome shotgun (WGS) entry which is preliminary data.</text>
</comment>
<organism evidence="3 4">
    <name type="scientific">Eumeta variegata</name>
    <name type="common">Bagworm moth</name>
    <name type="synonym">Eumeta japonica</name>
    <dbReference type="NCBI Taxonomy" id="151549"/>
    <lineage>
        <taxon>Eukaryota</taxon>
        <taxon>Metazoa</taxon>
        <taxon>Ecdysozoa</taxon>
        <taxon>Arthropoda</taxon>
        <taxon>Hexapoda</taxon>
        <taxon>Insecta</taxon>
        <taxon>Pterygota</taxon>
        <taxon>Neoptera</taxon>
        <taxon>Endopterygota</taxon>
        <taxon>Lepidoptera</taxon>
        <taxon>Glossata</taxon>
        <taxon>Ditrysia</taxon>
        <taxon>Tineoidea</taxon>
        <taxon>Psychidae</taxon>
        <taxon>Oiketicinae</taxon>
        <taxon>Eumeta</taxon>
    </lineage>
</organism>
<accession>A0A4C1ZDI9</accession>
<dbReference type="OrthoDB" id="8193306at2759"/>
<keyword evidence="4" id="KW-1185">Reference proteome</keyword>
<evidence type="ECO:0000313" key="4">
    <source>
        <dbReference type="Proteomes" id="UP000299102"/>
    </source>
</evidence>
<evidence type="ECO:0000256" key="2">
    <source>
        <dbReference type="SAM" id="SignalP"/>
    </source>
</evidence>
<protein>
    <submittedName>
        <fullName evidence="3">Uncharacterized protein</fullName>
    </submittedName>
</protein>
<feature type="chain" id="PRO_5020027645" evidence="2">
    <location>
        <begin position="28"/>
        <end position="259"/>
    </location>
</feature>
<gene>
    <name evidence="3" type="ORF">EVAR_81936_1</name>
</gene>
<keyword evidence="2" id="KW-0732">Signal</keyword>
<dbReference type="EMBL" id="BGZK01001805">
    <property type="protein sequence ID" value="GBP86636.1"/>
    <property type="molecule type" value="Genomic_DNA"/>
</dbReference>
<feature type="signal peptide" evidence="2">
    <location>
        <begin position="1"/>
        <end position="27"/>
    </location>
</feature>
<sequence>MRRGNLFMDLMLLPLLLSLSKLESCDGFIIRITGYMELEETVRLRKIREITEACFKTHYYYSRLFGSKSRNNSRIVSKYRDWLNEIEVCVLPTCAAAGTHDTQRPAEEASTSTQHQHRTSRIVARDQIVWKNPRPSSTRYCRPIRFQFAKESKELSVQEETYFKNEMNSLQPSPFTHNGCEIKVLHSLQSTMVDAEITGLEKDLIERCHNLLQCLSSGYKINNVAFKEYALDPARKLVAAYPWYNLPSSVHKVLIHGSK</sequence>
<reference evidence="3 4" key="1">
    <citation type="journal article" date="2019" name="Commun. Biol.">
        <title>The bagworm genome reveals a unique fibroin gene that provides high tensile strength.</title>
        <authorList>
            <person name="Kono N."/>
            <person name="Nakamura H."/>
            <person name="Ohtoshi R."/>
            <person name="Tomita M."/>
            <person name="Numata K."/>
            <person name="Arakawa K."/>
        </authorList>
    </citation>
    <scope>NUCLEOTIDE SEQUENCE [LARGE SCALE GENOMIC DNA]</scope>
</reference>
<proteinExistence type="predicted"/>